<dbReference type="Gene3D" id="3.30.360.10">
    <property type="entry name" value="Dihydrodipicolinate Reductase, domain 2"/>
    <property type="match status" value="1"/>
</dbReference>
<dbReference type="InterPro" id="IPR036291">
    <property type="entry name" value="NAD(P)-bd_dom_sf"/>
</dbReference>
<dbReference type="PANTHER" id="PTHR43708:SF1">
    <property type="entry name" value="GALACTOSE_LACTOSE METABOLISM REGULATORY PROTEIN GAL80"/>
    <property type="match status" value="1"/>
</dbReference>
<dbReference type="Gene3D" id="3.40.50.720">
    <property type="entry name" value="NAD(P)-binding Rossmann-like Domain"/>
    <property type="match status" value="1"/>
</dbReference>
<evidence type="ECO:0000313" key="4">
    <source>
        <dbReference type="Proteomes" id="UP000785200"/>
    </source>
</evidence>
<evidence type="ECO:0000259" key="1">
    <source>
        <dbReference type="Pfam" id="PF01408"/>
    </source>
</evidence>
<feature type="domain" description="Gal80p-like C-terminal" evidence="2">
    <location>
        <begin position="143"/>
        <end position="290"/>
    </location>
</feature>
<name>A0A9P6VQP1_9HELO</name>
<dbReference type="SUPFAM" id="SSF55347">
    <property type="entry name" value="Glyceraldehyde-3-phosphate dehydrogenase-like, C-terminal domain"/>
    <property type="match status" value="1"/>
</dbReference>
<evidence type="ECO:0000313" key="3">
    <source>
        <dbReference type="EMBL" id="KAG0652059.1"/>
    </source>
</evidence>
<dbReference type="SUPFAM" id="SSF51735">
    <property type="entry name" value="NAD(P)-binding Rossmann-fold domains"/>
    <property type="match status" value="1"/>
</dbReference>
<comment type="caution">
    <text evidence="3">The sequence shown here is derived from an EMBL/GenBank/DDBJ whole genome shotgun (WGS) entry which is preliminary data.</text>
</comment>
<feature type="domain" description="Gfo/Idh/MocA-like oxidoreductase N-terminal" evidence="1">
    <location>
        <begin position="6"/>
        <end position="136"/>
    </location>
</feature>
<dbReference type="InterPro" id="IPR055080">
    <property type="entry name" value="Gal80p-like_C"/>
</dbReference>
<proteinExistence type="predicted"/>
<dbReference type="Proteomes" id="UP000785200">
    <property type="component" value="Unassembled WGS sequence"/>
</dbReference>
<dbReference type="AlphaFoldDB" id="A0A9P6VQP1"/>
<evidence type="ECO:0000259" key="2">
    <source>
        <dbReference type="Pfam" id="PF22685"/>
    </source>
</evidence>
<dbReference type="GO" id="GO:0000166">
    <property type="term" value="F:nucleotide binding"/>
    <property type="evidence" value="ECO:0007669"/>
    <property type="project" value="InterPro"/>
</dbReference>
<reference evidence="3" key="1">
    <citation type="submission" date="2019-07" db="EMBL/GenBank/DDBJ databases">
        <title>Hyphodiscus hymeniophilus genome sequencing and assembly.</title>
        <authorList>
            <person name="Kramer G."/>
            <person name="Nodwell J."/>
        </authorList>
    </citation>
    <scope>NUCLEOTIDE SEQUENCE</scope>
    <source>
        <strain evidence="3">ATCC 34498</strain>
    </source>
</reference>
<dbReference type="InterPro" id="IPR000683">
    <property type="entry name" value="Gfo/Idh/MocA-like_OxRdtase_N"/>
</dbReference>
<dbReference type="InterPro" id="IPR051317">
    <property type="entry name" value="Gfo/Idh/MocA_oxidoreduct"/>
</dbReference>
<dbReference type="Pfam" id="PF01408">
    <property type="entry name" value="GFO_IDH_MocA"/>
    <property type="match status" value="1"/>
</dbReference>
<dbReference type="Pfam" id="PF22685">
    <property type="entry name" value="Gal80p_C-like"/>
    <property type="match status" value="1"/>
</dbReference>
<gene>
    <name evidence="3" type="ORF">D0Z07_1462</name>
</gene>
<dbReference type="PANTHER" id="PTHR43708">
    <property type="entry name" value="CONSERVED EXPRESSED OXIDOREDUCTASE (EUROFUNG)"/>
    <property type="match status" value="1"/>
</dbReference>
<accession>A0A9P6VQP1</accession>
<dbReference type="OrthoDB" id="64915at2759"/>
<dbReference type="EMBL" id="VNKQ01000003">
    <property type="protein sequence ID" value="KAG0652059.1"/>
    <property type="molecule type" value="Genomic_DNA"/>
</dbReference>
<sequence length="375" mass="39713">MSSTPIRVGFIGLGTATSTGPGAWGATAHLPALLSSPKYKIVALANSSVASAEASIAYHKLPSSVKAYGTPEGIAADPDVDLIVCSVVVTKHYILIKPALLAGKDVYVEWPLGASTAETEELTTLAKEKGVKTVVGVQARADPLVMKLKELVDGGRIGRVVSSTVVGAFAGFPATWTQDTTVYLSIDSGGNSLTIYYGHFLDTFINVLGTFDTLNSLLKTDRKTGILVDAAGDLVDPAYPITSPDHIFVHGTLNSGVSASINFRAISGKTVSGTGVRWTITGTEGEIEVSSPEVGWQYGMPGQKILMRTGDKDEVEEVDFTDKEEKQYVSAVGLLSKNPARIYEAFAEGEKNKYATFEDAMDVNKVLDGIKKGSL</sequence>
<protein>
    <submittedName>
        <fullName evidence="3">Aspirochlorine biosynthesis E</fullName>
    </submittedName>
</protein>
<organism evidence="3 4">
    <name type="scientific">Hyphodiscus hymeniophilus</name>
    <dbReference type="NCBI Taxonomy" id="353542"/>
    <lineage>
        <taxon>Eukaryota</taxon>
        <taxon>Fungi</taxon>
        <taxon>Dikarya</taxon>
        <taxon>Ascomycota</taxon>
        <taxon>Pezizomycotina</taxon>
        <taxon>Leotiomycetes</taxon>
        <taxon>Helotiales</taxon>
        <taxon>Hyphodiscaceae</taxon>
        <taxon>Hyphodiscus</taxon>
    </lineage>
</organism>
<keyword evidence="4" id="KW-1185">Reference proteome</keyword>